<proteinExistence type="predicted"/>
<organism evidence="1 2">
    <name type="scientific">Rhabditophanes sp. KR3021</name>
    <dbReference type="NCBI Taxonomy" id="114890"/>
    <lineage>
        <taxon>Eukaryota</taxon>
        <taxon>Metazoa</taxon>
        <taxon>Ecdysozoa</taxon>
        <taxon>Nematoda</taxon>
        <taxon>Chromadorea</taxon>
        <taxon>Rhabditida</taxon>
        <taxon>Tylenchina</taxon>
        <taxon>Panagrolaimomorpha</taxon>
        <taxon>Strongyloidoidea</taxon>
        <taxon>Alloionematidae</taxon>
        <taxon>Rhabditophanes</taxon>
    </lineage>
</organism>
<sequence>MAFKSFCLVGALLLSMTSNVYTANNPLGAACAALGDCAAGLACNIYKDAAAAEKLICTSECSVALQALQCGTATCGEIKNGVVVVANLACALTDGIVPCSVTPCVDPTMTCNTFTQVCEGPPTTTTLLPSSTTTVASSVTVAATTCVDQDIGGKNDCISLGNAGYCTNLLYRNLMKTKCPFSCGYCANSAGVFTACFDGVNPYTNKTDCPAKAYLCKADGYTELMKVECRETCGYC</sequence>
<accession>A0AC35UGS9</accession>
<dbReference type="WBParaSite" id="RSKR_0001072800.1">
    <property type="protein sequence ID" value="RSKR_0001072800.1"/>
    <property type="gene ID" value="RSKR_0001072800"/>
</dbReference>
<reference evidence="2" key="1">
    <citation type="submission" date="2016-11" db="UniProtKB">
        <authorList>
            <consortium name="WormBaseParasite"/>
        </authorList>
    </citation>
    <scope>IDENTIFICATION</scope>
    <source>
        <strain evidence="2">KR3021</strain>
    </source>
</reference>
<dbReference type="Proteomes" id="UP000095286">
    <property type="component" value="Unplaced"/>
</dbReference>
<name>A0AC35UGS9_9BILA</name>
<protein>
    <submittedName>
        <fullName evidence="2">ShKT domain-containing protein</fullName>
    </submittedName>
</protein>
<evidence type="ECO:0000313" key="1">
    <source>
        <dbReference type="Proteomes" id="UP000095286"/>
    </source>
</evidence>
<evidence type="ECO:0000313" key="2">
    <source>
        <dbReference type="WBParaSite" id="RSKR_0001072800.1"/>
    </source>
</evidence>